<evidence type="ECO:0000256" key="5">
    <source>
        <dbReference type="ARBA" id="ARBA00022989"/>
    </source>
</evidence>
<dbReference type="Pfam" id="PF00535">
    <property type="entry name" value="Glycos_transf_2"/>
    <property type="match status" value="1"/>
</dbReference>
<organism evidence="9 10">
    <name type="scientific">Agathobacter rectalis</name>
    <dbReference type="NCBI Taxonomy" id="39491"/>
    <lineage>
        <taxon>Bacteria</taxon>
        <taxon>Bacillati</taxon>
        <taxon>Bacillota</taxon>
        <taxon>Clostridia</taxon>
        <taxon>Lachnospirales</taxon>
        <taxon>Lachnospiraceae</taxon>
        <taxon>Agathobacter</taxon>
    </lineage>
</organism>
<dbReference type="SUPFAM" id="SSF53448">
    <property type="entry name" value="Nucleotide-diphospho-sugar transferases"/>
    <property type="match status" value="1"/>
</dbReference>
<keyword evidence="4 7" id="KW-0812">Transmembrane</keyword>
<protein>
    <submittedName>
        <fullName evidence="9">Glycosyltransferase</fullName>
    </submittedName>
</protein>
<accession>A0A396FET7</accession>
<dbReference type="InterPro" id="IPR050256">
    <property type="entry name" value="Glycosyltransferase_2"/>
</dbReference>
<keyword evidence="3 9" id="KW-0808">Transferase</keyword>
<dbReference type="EMBL" id="QRPB01000010">
    <property type="protein sequence ID" value="RHL78707.1"/>
    <property type="molecule type" value="Genomic_DNA"/>
</dbReference>
<dbReference type="InterPro" id="IPR029044">
    <property type="entry name" value="Nucleotide-diphossugar_trans"/>
</dbReference>
<dbReference type="AlphaFoldDB" id="A0A396FET7"/>
<dbReference type="Gene3D" id="3.90.550.10">
    <property type="entry name" value="Spore Coat Polysaccharide Biosynthesis Protein SpsA, Chain A"/>
    <property type="match status" value="1"/>
</dbReference>
<feature type="non-terminal residue" evidence="9">
    <location>
        <position position="272"/>
    </location>
</feature>
<dbReference type="Proteomes" id="UP000266698">
    <property type="component" value="Unassembled WGS sequence"/>
</dbReference>
<dbReference type="PANTHER" id="PTHR48090">
    <property type="entry name" value="UNDECAPRENYL-PHOSPHATE 4-DEOXY-4-FORMAMIDO-L-ARABINOSE TRANSFERASE-RELATED"/>
    <property type="match status" value="1"/>
</dbReference>
<evidence type="ECO:0000256" key="6">
    <source>
        <dbReference type="ARBA" id="ARBA00023136"/>
    </source>
</evidence>
<dbReference type="RefSeq" id="WP_147363875.1">
    <property type="nucleotide sequence ID" value="NZ_QRPB01000010.1"/>
</dbReference>
<keyword evidence="2" id="KW-0328">Glycosyltransferase</keyword>
<dbReference type="CDD" id="cd04187">
    <property type="entry name" value="DPM1_like_bac"/>
    <property type="match status" value="1"/>
</dbReference>
<sequence>MDISVVIPIYGCRAALEELHRRLTDTLVAMDKEYEIILVNDNCPQNSWEVIQQLCKKDKHVVGIELSRNFGQIQAITAGLDYSKGDWVVVMDCDLQDRPEEIPNLYKKAIDDQLDAVFARRAERKDSFMKVLVSKAFYKIYSWASDGNYDPALCNFSISKRIVVDNYCKMRELHRAFVIYVKWMGFRIGTLDVHHEERYEGKSSYNFKKRMKMATSILTSQSDKLIKLTVGLGFVVSMCSALVIIGLIIHYFTTSAVTSGWSSIIATICLMS</sequence>
<evidence type="ECO:0000256" key="3">
    <source>
        <dbReference type="ARBA" id="ARBA00022679"/>
    </source>
</evidence>
<evidence type="ECO:0000313" key="10">
    <source>
        <dbReference type="Proteomes" id="UP000266698"/>
    </source>
</evidence>
<keyword evidence="6 7" id="KW-0472">Membrane</keyword>
<dbReference type="GO" id="GO:0005886">
    <property type="term" value="C:plasma membrane"/>
    <property type="evidence" value="ECO:0007669"/>
    <property type="project" value="TreeGrafter"/>
</dbReference>
<dbReference type="InterPro" id="IPR001173">
    <property type="entry name" value="Glyco_trans_2-like"/>
</dbReference>
<dbReference type="PANTHER" id="PTHR48090:SF1">
    <property type="entry name" value="PROPHAGE BACTOPRENOL GLUCOSYL TRANSFERASE HOMOLOG"/>
    <property type="match status" value="1"/>
</dbReference>
<comment type="caution">
    <text evidence="9">The sequence shown here is derived from an EMBL/GenBank/DDBJ whole genome shotgun (WGS) entry which is preliminary data.</text>
</comment>
<feature type="domain" description="Glycosyltransferase 2-like" evidence="8">
    <location>
        <begin position="4"/>
        <end position="128"/>
    </location>
</feature>
<evidence type="ECO:0000256" key="7">
    <source>
        <dbReference type="SAM" id="Phobius"/>
    </source>
</evidence>
<proteinExistence type="predicted"/>
<evidence type="ECO:0000313" key="9">
    <source>
        <dbReference type="EMBL" id="RHL78707.1"/>
    </source>
</evidence>
<name>A0A396FET7_9FIRM</name>
<comment type="subcellular location">
    <subcellularLocation>
        <location evidence="1">Membrane</location>
        <topology evidence="1">Multi-pass membrane protein</topology>
    </subcellularLocation>
</comment>
<feature type="transmembrane region" description="Helical" evidence="7">
    <location>
        <begin position="228"/>
        <end position="252"/>
    </location>
</feature>
<evidence type="ECO:0000256" key="1">
    <source>
        <dbReference type="ARBA" id="ARBA00004141"/>
    </source>
</evidence>
<reference evidence="9 10" key="1">
    <citation type="submission" date="2018-08" db="EMBL/GenBank/DDBJ databases">
        <title>A genome reference for cultivated species of the human gut microbiota.</title>
        <authorList>
            <person name="Zou Y."/>
            <person name="Xue W."/>
            <person name="Luo G."/>
        </authorList>
    </citation>
    <scope>NUCLEOTIDE SEQUENCE [LARGE SCALE GENOMIC DNA]</scope>
    <source>
        <strain evidence="9 10">AF36-2BH</strain>
    </source>
</reference>
<dbReference type="GO" id="GO:0016757">
    <property type="term" value="F:glycosyltransferase activity"/>
    <property type="evidence" value="ECO:0007669"/>
    <property type="project" value="UniProtKB-KW"/>
</dbReference>
<evidence type="ECO:0000256" key="4">
    <source>
        <dbReference type="ARBA" id="ARBA00022692"/>
    </source>
</evidence>
<evidence type="ECO:0000256" key="2">
    <source>
        <dbReference type="ARBA" id="ARBA00022676"/>
    </source>
</evidence>
<evidence type="ECO:0000259" key="8">
    <source>
        <dbReference type="Pfam" id="PF00535"/>
    </source>
</evidence>
<keyword evidence="5 7" id="KW-1133">Transmembrane helix</keyword>
<gene>
    <name evidence="9" type="ORF">DW001_09510</name>
</gene>